<dbReference type="AlphaFoldDB" id="A0A1G7E5M4"/>
<keyword evidence="3" id="KW-1185">Reference proteome</keyword>
<reference evidence="2 3" key="1">
    <citation type="submission" date="2016-10" db="EMBL/GenBank/DDBJ databases">
        <authorList>
            <person name="de Groot N.N."/>
        </authorList>
    </citation>
    <scope>NUCLEOTIDE SEQUENCE [LARGE SCALE GENOMIC DNA]</scope>
    <source>
        <strain evidence="2 3">CGMCC 1.9109</strain>
    </source>
</reference>
<sequence>MRTLFISLFMMVLCGQPDAFAQAMFVGYDDFCGVPVSVGNTGRGAIADRDAAGNPFIVIDPDMFSNWTNSRLFVLAHECAHHRLGHTTNLGKMNRSSPWGTRSQELAADCWAAKALLDRKAYFDVDRVVRNHVSKGHYSSDGYPSGFERAQNISMCVFEADLNVRDSFYSGCSMQNSSCNHALHARGDVMHCRHMRQAHLNGDVIPCQHACRNIYGGAQACHPRGDIVPCQHAAPVHPSGDLVPCQHAAHPGGHRDLVCR</sequence>
<gene>
    <name evidence="2" type="ORF">SAMN04488071_3296</name>
</gene>
<evidence type="ECO:0000256" key="1">
    <source>
        <dbReference type="SAM" id="SignalP"/>
    </source>
</evidence>
<protein>
    <recommendedName>
        <fullName evidence="4">Peptidase family M48</fullName>
    </recommendedName>
</protein>
<organism evidence="2 3">
    <name type="scientific">Kordiimonas lacus</name>
    <dbReference type="NCBI Taxonomy" id="637679"/>
    <lineage>
        <taxon>Bacteria</taxon>
        <taxon>Pseudomonadati</taxon>
        <taxon>Pseudomonadota</taxon>
        <taxon>Alphaproteobacteria</taxon>
        <taxon>Kordiimonadales</taxon>
        <taxon>Kordiimonadaceae</taxon>
        <taxon>Kordiimonas</taxon>
    </lineage>
</organism>
<evidence type="ECO:0000313" key="3">
    <source>
        <dbReference type="Proteomes" id="UP000183685"/>
    </source>
</evidence>
<evidence type="ECO:0008006" key="4">
    <source>
        <dbReference type="Google" id="ProtNLM"/>
    </source>
</evidence>
<evidence type="ECO:0000313" key="2">
    <source>
        <dbReference type="EMBL" id="SDE59034.1"/>
    </source>
</evidence>
<dbReference type="Proteomes" id="UP000183685">
    <property type="component" value="Unassembled WGS sequence"/>
</dbReference>
<feature type="chain" id="PRO_5010175888" description="Peptidase family M48" evidence="1">
    <location>
        <begin position="22"/>
        <end position="260"/>
    </location>
</feature>
<proteinExistence type="predicted"/>
<name>A0A1G7E5M4_9PROT</name>
<keyword evidence="1" id="KW-0732">Signal</keyword>
<accession>A0A1G7E5M4</accession>
<dbReference type="EMBL" id="FNAK01000008">
    <property type="protein sequence ID" value="SDE59034.1"/>
    <property type="molecule type" value="Genomic_DNA"/>
</dbReference>
<feature type="signal peptide" evidence="1">
    <location>
        <begin position="1"/>
        <end position="21"/>
    </location>
</feature>